<gene>
    <name evidence="2" type="ORF">DIS24_g5493</name>
</gene>
<sequence>MVTKTAPVDGTATSIFTIFPTGTSPPTVVIGTPSLNQLGQISPPVNSNAPTGTPVILGGPSSSSEIDPLVTSSPEGDISAFTVCANNISSFPIHPNASSPHLNCVFTYTSDYFSFVCTKPIYPRHFSTKSLSTKSLSTKSLSTKSLSTKSLSTEPVSTEPVSTGSVSTGSFSAESLSA</sequence>
<comment type="caution">
    <text evidence="2">The sequence shown here is derived from an EMBL/GenBank/DDBJ whole genome shotgun (WGS) entry which is preliminary data.</text>
</comment>
<dbReference type="Proteomes" id="UP001175001">
    <property type="component" value="Unassembled WGS sequence"/>
</dbReference>
<feature type="compositionally biased region" description="Low complexity" evidence="1">
    <location>
        <begin position="145"/>
        <end position="172"/>
    </location>
</feature>
<organism evidence="2 3">
    <name type="scientific">Lasiodiplodia hormozganensis</name>
    <dbReference type="NCBI Taxonomy" id="869390"/>
    <lineage>
        <taxon>Eukaryota</taxon>
        <taxon>Fungi</taxon>
        <taxon>Dikarya</taxon>
        <taxon>Ascomycota</taxon>
        <taxon>Pezizomycotina</taxon>
        <taxon>Dothideomycetes</taxon>
        <taxon>Dothideomycetes incertae sedis</taxon>
        <taxon>Botryosphaeriales</taxon>
        <taxon>Botryosphaeriaceae</taxon>
        <taxon>Lasiodiplodia</taxon>
    </lineage>
</organism>
<evidence type="ECO:0000256" key="1">
    <source>
        <dbReference type="SAM" id="MobiDB-lite"/>
    </source>
</evidence>
<evidence type="ECO:0000313" key="2">
    <source>
        <dbReference type="EMBL" id="KAK0654133.1"/>
    </source>
</evidence>
<name>A0AA39YK94_9PEZI</name>
<protein>
    <submittedName>
        <fullName evidence="2">Uncharacterized protein</fullName>
    </submittedName>
</protein>
<dbReference type="EMBL" id="JAUJDW010000023">
    <property type="protein sequence ID" value="KAK0654133.1"/>
    <property type="molecule type" value="Genomic_DNA"/>
</dbReference>
<dbReference type="AlphaFoldDB" id="A0AA39YK94"/>
<evidence type="ECO:0000313" key="3">
    <source>
        <dbReference type="Proteomes" id="UP001175001"/>
    </source>
</evidence>
<keyword evidence="3" id="KW-1185">Reference proteome</keyword>
<feature type="region of interest" description="Disordered" evidence="1">
    <location>
        <begin position="145"/>
        <end position="178"/>
    </location>
</feature>
<proteinExistence type="predicted"/>
<accession>A0AA39YK94</accession>
<reference evidence="2" key="1">
    <citation type="submission" date="2023-06" db="EMBL/GenBank/DDBJ databases">
        <title>Multi-omics analyses reveal the molecular pathogenesis toolkit of Lasiodiplodia hormozganensis, a cross-kingdom pathogen.</title>
        <authorList>
            <person name="Felix C."/>
            <person name="Meneses R."/>
            <person name="Goncalves M.F.M."/>
            <person name="Tilleman L."/>
            <person name="Duarte A.S."/>
            <person name="Jorrin-Novo J.V."/>
            <person name="Van De Peer Y."/>
            <person name="Deforce D."/>
            <person name="Van Nieuwerburgh F."/>
            <person name="Esteves A.C."/>
            <person name="Alves A."/>
        </authorList>
    </citation>
    <scope>NUCLEOTIDE SEQUENCE</scope>
    <source>
        <strain evidence="2">CBS 339.90</strain>
    </source>
</reference>